<proteinExistence type="inferred from homology"/>
<evidence type="ECO:0000313" key="4">
    <source>
        <dbReference type="EMBL" id="CAB4866410.1"/>
    </source>
</evidence>
<dbReference type="PRINTS" id="PR00080">
    <property type="entry name" value="SDRFAMILY"/>
</dbReference>
<keyword evidence="2" id="KW-0560">Oxidoreductase</keyword>
<dbReference type="Pfam" id="PF13561">
    <property type="entry name" value="adh_short_C2"/>
    <property type="match status" value="1"/>
</dbReference>
<evidence type="ECO:0000313" key="5">
    <source>
        <dbReference type="EMBL" id="CAB5018264.1"/>
    </source>
</evidence>
<dbReference type="AlphaFoldDB" id="A0A6J7D9V1"/>
<accession>A0A6J7D9V1</accession>
<dbReference type="PRINTS" id="PR00081">
    <property type="entry name" value="GDHRDH"/>
</dbReference>
<dbReference type="EMBL" id="CAFABE010000049">
    <property type="protein sequence ID" value="CAB4830158.1"/>
    <property type="molecule type" value="Genomic_DNA"/>
</dbReference>
<dbReference type="InterPro" id="IPR036291">
    <property type="entry name" value="NAD(P)-bd_dom_sf"/>
</dbReference>
<dbReference type="PROSITE" id="PS00061">
    <property type="entry name" value="ADH_SHORT"/>
    <property type="match status" value="1"/>
</dbReference>
<protein>
    <submittedName>
        <fullName evidence="4">Unannotated protein</fullName>
    </submittedName>
</protein>
<dbReference type="EMBL" id="CAFBPM010000005">
    <property type="protein sequence ID" value="CAB5018264.1"/>
    <property type="molecule type" value="Genomic_DNA"/>
</dbReference>
<evidence type="ECO:0000256" key="2">
    <source>
        <dbReference type="ARBA" id="ARBA00023002"/>
    </source>
</evidence>
<dbReference type="Gene3D" id="3.40.50.720">
    <property type="entry name" value="NAD(P)-binding Rossmann-like Domain"/>
    <property type="match status" value="1"/>
</dbReference>
<dbReference type="EMBL" id="CAFBLT010000001">
    <property type="protein sequence ID" value="CAB4866410.1"/>
    <property type="molecule type" value="Genomic_DNA"/>
</dbReference>
<evidence type="ECO:0000256" key="1">
    <source>
        <dbReference type="ARBA" id="ARBA00006484"/>
    </source>
</evidence>
<sequence length="248" mass="25917">MNRLEGTVSVVTGGASGIGAACAQRLSDEGAHVVTFDVSDGVDYVLDVRDEEAVASAFQSIMVAHGRIDSVVNAAGVIGGGPVHMLDGDEWDRVIDVNLKGTFHVNKHAALHMLAQGWGSIVNIASIEGIEGTEGGSAYNASKAGVVMLSKSMAIDYGRRGLRVNCICPGGIDTPMLRSITDSEGMNLYQEKLREEHLLGRFGEPSEIAAAAAFLISDDASFITGHALVVDGGFTAGLRVGLLEQMGM</sequence>
<dbReference type="SUPFAM" id="SSF51735">
    <property type="entry name" value="NAD(P)-binding Rossmann-fold domains"/>
    <property type="match status" value="1"/>
</dbReference>
<evidence type="ECO:0000313" key="3">
    <source>
        <dbReference type="EMBL" id="CAB4830158.1"/>
    </source>
</evidence>
<dbReference type="FunFam" id="3.40.50.720:FF:000084">
    <property type="entry name" value="Short-chain dehydrogenase reductase"/>
    <property type="match status" value="1"/>
</dbReference>
<dbReference type="PROSITE" id="PS51257">
    <property type="entry name" value="PROKAR_LIPOPROTEIN"/>
    <property type="match status" value="1"/>
</dbReference>
<gene>
    <name evidence="3" type="ORF">UFOPK3164_01084</name>
    <name evidence="4" type="ORF">UFOPK3427_00515</name>
    <name evidence="5" type="ORF">UFOPK4112_00746</name>
</gene>
<dbReference type="GO" id="GO:0016491">
    <property type="term" value="F:oxidoreductase activity"/>
    <property type="evidence" value="ECO:0007669"/>
    <property type="project" value="UniProtKB-KW"/>
</dbReference>
<dbReference type="CDD" id="cd05233">
    <property type="entry name" value="SDR_c"/>
    <property type="match status" value="1"/>
</dbReference>
<dbReference type="InterPro" id="IPR002347">
    <property type="entry name" value="SDR_fam"/>
</dbReference>
<comment type="similarity">
    <text evidence="1">Belongs to the short-chain dehydrogenases/reductases (SDR) family.</text>
</comment>
<dbReference type="PANTHER" id="PTHR24321:SF8">
    <property type="entry name" value="ESTRADIOL 17-BETA-DEHYDROGENASE 8-RELATED"/>
    <property type="match status" value="1"/>
</dbReference>
<reference evidence="4" key="1">
    <citation type="submission" date="2020-05" db="EMBL/GenBank/DDBJ databases">
        <authorList>
            <person name="Chiriac C."/>
            <person name="Salcher M."/>
            <person name="Ghai R."/>
            <person name="Kavagutti S V."/>
        </authorList>
    </citation>
    <scope>NUCLEOTIDE SEQUENCE</scope>
</reference>
<dbReference type="InterPro" id="IPR020904">
    <property type="entry name" value="Sc_DH/Rdtase_CS"/>
</dbReference>
<organism evidence="4">
    <name type="scientific">freshwater metagenome</name>
    <dbReference type="NCBI Taxonomy" id="449393"/>
    <lineage>
        <taxon>unclassified sequences</taxon>
        <taxon>metagenomes</taxon>
        <taxon>ecological metagenomes</taxon>
    </lineage>
</organism>
<dbReference type="PANTHER" id="PTHR24321">
    <property type="entry name" value="DEHYDROGENASES, SHORT CHAIN"/>
    <property type="match status" value="1"/>
</dbReference>
<name>A0A6J7D9V1_9ZZZZ</name>